<feature type="compositionally biased region" description="Basic and acidic residues" evidence="4">
    <location>
        <begin position="530"/>
        <end position="541"/>
    </location>
</feature>
<organism evidence="8">
    <name type="scientific">Arcella intermedia</name>
    <dbReference type="NCBI Taxonomy" id="1963864"/>
    <lineage>
        <taxon>Eukaryota</taxon>
        <taxon>Amoebozoa</taxon>
        <taxon>Tubulinea</taxon>
        <taxon>Elardia</taxon>
        <taxon>Arcellinida</taxon>
        <taxon>Sphaerothecina</taxon>
        <taxon>Arcellidae</taxon>
        <taxon>Arcella</taxon>
    </lineage>
</organism>
<dbReference type="PROSITE" id="PS50132">
    <property type="entry name" value="RGS"/>
    <property type="match status" value="1"/>
</dbReference>
<name>A0A6B2KWM4_9EUKA</name>
<feature type="domain" description="Ras-GEF" evidence="5">
    <location>
        <begin position="756"/>
        <end position="986"/>
    </location>
</feature>
<feature type="compositionally biased region" description="Basic and acidic residues" evidence="4">
    <location>
        <begin position="451"/>
        <end position="465"/>
    </location>
</feature>
<protein>
    <recommendedName>
        <fullName evidence="9">Ras-GEF domain-containing protein</fullName>
    </recommendedName>
</protein>
<feature type="compositionally biased region" description="Basic residues" evidence="4">
    <location>
        <begin position="432"/>
        <end position="443"/>
    </location>
</feature>
<keyword evidence="3" id="KW-0175">Coiled coil</keyword>
<accession>A0A6B2KWM4</accession>
<feature type="domain" description="N-terminal Ras-GEF" evidence="7">
    <location>
        <begin position="601"/>
        <end position="728"/>
    </location>
</feature>
<feature type="coiled-coil region" evidence="3">
    <location>
        <begin position="194"/>
        <end position="344"/>
    </location>
</feature>
<evidence type="ECO:0000256" key="3">
    <source>
        <dbReference type="SAM" id="Coils"/>
    </source>
</evidence>
<reference evidence="8" key="1">
    <citation type="journal article" date="2020" name="J. Eukaryot. Microbiol.">
        <title>De novo Sequencing, Assembly and Annotation of the Transcriptome for the Free-Living Testate Amoeba Arcella intermedia.</title>
        <authorList>
            <person name="Ribeiro G.M."/>
            <person name="Porfirio-Sousa A.L."/>
            <person name="Maurer-Alcala X.X."/>
            <person name="Katz L.A."/>
            <person name="Lahr D.J.G."/>
        </authorList>
    </citation>
    <scope>NUCLEOTIDE SEQUENCE</scope>
</reference>
<dbReference type="GO" id="GO:0005085">
    <property type="term" value="F:guanyl-nucleotide exchange factor activity"/>
    <property type="evidence" value="ECO:0007669"/>
    <property type="project" value="UniProtKB-KW"/>
</dbReference>
<evidence type="ECO:0000259" key="6">
    <source>
        <dbReference type="PROSITE" id="PS50132"/>
    </source>
</evidence>
<dbReference type="PANTHER" id="PTHR23113:SF99">
    <property type="entry name" value="RASGEF DOMAIN-CONTAINING PROTEIN"/>
    <property type="match status" value="1"/>
</dbReference>
<keyword evidence="1 2" id="KW-0344">Guanine-nucleotide releasing factor</keyword>
<evidence type="ECO:0000256" key="1">
    <source>
        <dbReference type="ARBA" id="ARBA00022658"/>
    </source>
</evidence>
<evidence type="ECO:0000256" key="4">
    <source>
        <dbReference type="SAM" id="MobiDB-lite"/>
    </source>
</evidence>
<dbReference type="InterPro" id="IPR016137">
    <property type="entry name" value="RGS"/>
</dbReference>
<feature type="domain" description="RGS" evidence="6">
    <location>
        <begin position="1031"/>
        <end position="1128"/>
    </location>
</feature>
<dbReference type="Pfam" id="PF00617">
    <property type="entry name" value="RasGEF"/>
    <property type="match status" value="1"/>
</dbReference>
<dbReference type="PANTHER" id="PTHR23113">
    <property type="entry name" value="GUANINE NUCLEOTIDE EXCHANGE FACTOR"/>
    <property type="match status" value="1"/>
</dbReference>
<evidence type="ECO:0000256" key="2">
    <source>
        <dbReference type="PROSITE-ProRule" id="PRU00168"/>
    </source>
</evidence>
<evidence type="ECO:0000259" key="7">
    <source>
        <dbReference type="PROSITE" id="PS50212"/>
    </source>
</evidence>
<dbReference type="InterPro" id="IPR001895">
    <property type="entry name" value="RASGEF_cat_dom"/>
</dbReference>
<dbReference type="InterPro" id="IPR036305">
    <property type="entry name" value="RGS_sf"/>
</dbReference>
<dbReference type="GO" id="GO:0007264">
    <property type="term" value="P:small GTPase-mediated signal transduction"/>
    <property type="evidence" value="ECO:0007669"/>
    <property type="project" value="InterPro"/>
</dbReference>
<evidence type="ECO:0000313" key="8">
    <source>
        <dbReference type="EMBL" id="NDV29116.1"/>
    </source>
</evidence>
<dbReference type="Pfam" id="PF00618">
    <property type="entry name" value="RasGEF_N"/>
    <property type="match status" value="1"/>
</dbReference>
<dbReference type="InterPro" id="IPR008937">
    <property type="entry name" value="Ras-like_GEF"/>
</dbReference>
<dbReference type="PROSITE" id="PS50009">
    <property type="entry name" value="RASGEF_CAT"/>
    <property type="match status" value="1"/>
</dbReference>
<feature type="compositionally biased region" description="Low complexity" evidence="4">
    <location>
        <begin position="487"/>
        <end position="502"/>
    </location>
</feature>
<dbReference type="InterPro" id="IPR023578">
    <property type="entry name" value="Ras_GEF_dom_sf"/>
</dbReference>
<proteinExistence type="predicted"/>
<dbReference type="InterPro" id="IPR036964">
    <property type="entry name" value="RASGEF_cat_dom_sf"/>
</dbReference>
<evidence type="ECO:0000259" key="5">
    <source>
        <dbReference type="PROSITE" id="PS50009"/>
    </source>
</evidence>
<dbReference type="SUPFAM" id="SSF48366">
    <property type="entry name" value="Ras GEF"/>
    <property type="match status" value="1"/>
</dbReference>
<dbReference type="SMART" id="SM00147">
    <property type="entry name" value="RasGEF"/>
    <property type="match status" value="1"/>
</dbReference>
<sequence>MTRRSFKKEQDERRKRIFQKSEGVEEETRKRNFKRVVTLTGLVDIDSGNSADSNTGSDLEAEKKVFFQYVEAEQEKLKEAKNVLQEVAVKLEEERKALSSAQEQFHYEKEELVAFKKKLEAQKDIQEAYEAERQNYEKEIARKNEEIAAVKQELLKIQGMLDESNKEKEHMKEVFERERQILLSSSQSQSAEDLQKQRSEIESAVLEKVKKEAEEKKESSDSGELQALKAQMEELTKALEEEKKSTRDIKSDLLQSKKDFVILQEQNKELNDKIATKDKKIHNIDKQVKKKVHRLHHSYENFFSRERKDFQLEKEKFEELKLKMAELENESTTTTEASSEIESESKKLEVIKKYIEEEHQRLILARKKFEEDQAAFIKDKKSILQVPKIKINIGETDSPELKAKTDKPPKSSRKTARQTNTHTPKRSEHNKERKKTKPRKNKTQRGTPSTPKEEQPATASTEKKVNNRASVWGIRPRLDSEAPRGESPWTSRRPRTPSSSMTGTHREEEKKKFLGTKKTISESEDASTNQDEKSDTSEDKFNISSSMVSDVGDVSGAGDDFDPVNDPLNVGDLDPFTVPPEKIARLLEASFEWVNPIMYSPEHEIKSANLVTLLFQFSTAEVSQTSLVIFFLTYDYFISAHTLLRYLVLLYRSPIVPVRNSSKSPEDLSQKFRVVNLLTFWITSRFSTLHHDATWVGIFKKFLEYLKADSPEFANSLNEEWEVEDNHYKEIQKQKDLLKIQTEKSGKPDIVFSSLSPKELAQQLTLVEQMYFTNVQYEEFYGKAWDYGEERAPNLSSLLERFGVMCYWVASEIVTASDENNQYSLQQRAKTISLFIQTMNELIQLKNYNSLMQINTGLNLPIVSFLKSTWDLVPQSDKDIMKKVSQMMDHTNNYITYRQSIETSEGAFIPFISLLLRDFTIIEEETNFLSGLKINFGKMGQLARNFAKLQDWQSKFFEFKENPNVQLYFHNKDVKLPAEIEDIANKIIQKEQMELTEQLGNELLGEMDKFEETPQMILKDALVTPEVCNKFHQWLQHENIEYANCIDCWRSMNDFKKEVFPNTSDGRQAKKELAAEIFNFYFPGEATKYVGEMDFQILQNLADVLVSENSVVKDDFFNKIIEVCYNKLDIAWQEFAELHHL</sequence>
<feature type="coiled-coil region" evidence="3">
    <location>
        <begin position="70"/>
        <end position="167"/>
    </location>
</feature>
<dbReference type="AlphaFoldDB" id="A0A6B2KWM4"/>
<dbReference type="Gene3D" id="1.20.870.10">
    <property type="entry name" value="Son of sevenless (SoS) protein Chain: S domain 1"/>
    <property type="match status" value="1"/>
</dbReference>
<feature type="region of interest" description="Disordered" evidence="4">
    <location>
        <begin position="387"/>
        <end position="544"/>
    </location>
</feature>
<dbReference type="SUPFAM" id="SSF48097">
    <property type="entry name" value="Regulator of G-protein signaling, RGS"/>
    <property type="match status" value="1"/>
</dbReference>
<feature type="region of interest" description="Disordered" evidence="4">
    <location>
        <begin position="1"/>
        <end position="29"/>
    </location>
</feature>
<dbReference type="Gene3D" id="1.10.840.10">
    <property type="entry name" value="Ras guanine-nucleotide exchange factors catalytic domain"/>
    <property type="match status" value="1"/>
</dbReference>
<evidence type="ECO:0008006" key="9">
    <source>
        <dbReference type="Google" id="ProtNLM"/>
    </source>
</evidence>
<dbReference type="InterPro" id="IPR000651">
    <property type="entry name" value="Ras-like_Gua-exchang_fac_N"/>
</dbReference>
<dbReference type="EMBL" id="GIBP01000147">
    <property type="protein sequence ID" value="NDV29116.1"/>
    <property type="molecule type" value="Transcribed_RNA"/>
</dbReference>
<dbReference type="PROSITE" id="PS50212">
    <property type="entry name" value="RASGEF_NTER"/>
    <property type="match status" value="1"/>
</dbReference>
<feature type="compositionally biased region" description="Basic and acidic residues" evidence="4">
    <location>
        <begin position="399"/>
        <end position="409"/>
    </location>
</feature>